<organism evidence="1 2">
    <name type="scientific">Dimorphilus gyrociliatus</name>
    <dbReference type="NCBI Taxonomy" id="2664684"/>
    <lineage>
        <taxon>Eukaryota</taxon>
        <taxon>Metazoa</taxon>
        <taxon>Spiralia</taxon>
        <taxon>Lophotrochozoa</taxon>
        <taxon>Annelida</taxon>
        <taxon>Polychaeta</taxon>
        <taxon>Polychaeta incertae sedis</taxon>
        <taxon>Dinophilidae</taxon>
        <taxon>Dimorphilus</taxon>
    </lineage>
</organism>
<dbReference type="GO" id="GO:0016020">
    <property type="term" value="C:membrane"/>
    <property type="evidence" value="ECO:0007669"/>
    <property type="project" value="InterPro"/>
</dbReference>
<dbReference type="EMBL" id="CAJFCJ010000006">
    <property type="protein sequence ID" value="CAD5115156.1"/>
    <property type="molecule type" value="Genomic_DNA"/>
</dbReference>
<dbReference type="GO" id="GO:0003830">
    <property type="term" value="F:beta-1,4-mannosylglycoprotein 4-beta-N-acetylglucosaminyltransferase activity"/>
    <property type="evidence" value="ECO:0007669"/>
    <property type="project" value="InterPro"/>
</dbReference>
<dbReference type="Proteomes" id="UP000549394">
    <property type="component" value="Unassembled WGS sequence"/>
</dbReference>
<protein>
    <submittedName>
        <fullName evidence="1">DgyrCDS4160</fullName>
    </submittedName>
</protein>
<name>A0A7I8VHL0_9ANNE</name>
<gene>
    <name evidence="1" type="ORF">DGYR_LOCUS3928</name>
</gene>
<dbReference type="GO" id="GO:0006044">
    <property type="term" value="P:N-acetylglucosamine metabolic process"/>
    <property type="evidence" value="ECO:0007669"/>
    <property type="project" value="TreeGrafter"/>
</dbReference>
<reference evidence="1 2" key="1">
    <citation type="submission" date="2020-08" db="EMBL/GenBank/DDBJ databases">
        <authorList>
            <person name="Hejnol A."/>
        </authorList>
    </citation>
    <scope>NUCLEOTIDE SEQUENCE [LARGE SCALE GENOMIC DNA]</scope>
</reference>
<evidence type="ECO:0000313" key="2">
    <source>
        <dbReference type="Proteomes" id="UP000549394"/>
    </source>
</evidence>
<sequence length="427" mass="49541">MEIITNTLRYDPASSNLKYCQDSDGSYADIDNEDTGISYLYKPLVDILKNYTVEKTFVKDDKRNFFIRVTNSTKCLIEGSDINKSKIEKICVCLKYWHGISCSIPDTVCQRRKYITAAEKNRKIVNAFPFSVEFELLDARFSELGDIVDVFLILESTYTAYGEKKPLYLYNQLKRGKYKKYREKIVHVLLDYFPQEGYKNGWAVDNLLRNHLAKQGIQNQLRNLDHDDIFMLNDADELPTRSTALFLKVNKDYPEPIGINLSWRTYGFFYKAGRGITHVITATTIGFLTHVFSLNGIWIRSAPHYMQKESSKLNAYLVMKKNEGSKSLIGVWSFGNKSHPSGWHCSWCVSLERKRVKLVSAQNGDFPRWGDYPEKRNLTYIKRIVSKGLWFDDKSEMTVVSKNSYFYAPCGLLDNFEKYTHILIRPT</sequence>
<dbReference type="PANTHER" id="PTHR12224:SF0">
    <property type="entry name" value="BETA-1,4-MANNOSYL-GLYCOPROTEIN 4-BETA-N-ACETYLGLUCOSAMINYLTRANSFERASE"/>
    <property type="match status" value="1"/>
</dbReference>
<evidence type="ECO:0000313" key="1">
    <source>
        <dbReference type="EMBL" id="CAD5115156.1"/>
    </source>
</evidence>
<keyword evidence="2" id="KW-1185">Reference proteome</keyword>
<dbReference type="AlphaFoldDB" id="A0A7I8VHL0"/>
<proteinExistence type="predicted"/>
<dbReference type="OrthoDB" id="6474464at2759"/>
<dbReference type="PANTHER" id="PTHR12224">
    <property type="entry name" value="BETA-1,4-MANNOSYL-GLYCOPROTEIN BETA-1,4-N-ACETYLGLUCOSAMINYL-TRANSFERASE"/>
    <property type="match status" value="1"/>
</dbReference>
<dbReference type="InterPro" id="IPR006813">
    <property type="entry name" value="Glyco_trans_17"/>
</dbReference>
<dbReference type="Pfam" id="PF04724">
    <property type="entry name" value="Glyco_transf_17"/>
    <property type="match status" value="1"/>
</dbReference>
<accession>A0A7I8VHL0</accession>
<comment type="caution">
    <text evidence="1">The sequence shown here is derived from an EMBL/GenBank/DDBJ whole genome shotgun (WGS) entry which is preliminary data.</text>
</comment>